<reference evidence="5 6" key="1">
    <citation type="submission" date="2020-10" db="EMBL/GenBank/DDBJ databases">
        <title>Sequencing the genomes of 1000 actinobacteria strains.</title>
        <authorList>
            <person name="Klenk H.-P."/>
        </authorList>
    </citation>
    <scope>NUCLEOTIDE SEQUENCE [LARGE SCALE GENOMIC DNA]</scope>
    <source>
        <strain evidence="5 6">DSM 15666</strain>
    </source>
</reference>
<evidence type="ECO:0000313" key="6">
    <source>
        <dbReference type="Proteomes" id="UP000643525"/>
    </source>
</evidence>
<dbReference type="Pfam" id="PF07992">
    <property type="entry name" value="Pyr_redox_2"/>
    <property type="match status" value="1"/>
</dbReference>
<comment type="caution">
    <text evidence="5">The sequence shown here is derived from an EMBL/GenBank/DDBJ whole genome shotgun (WGS) entry which is preliminary data.</text>
</comment>
<dbReference type="InterPro" id="IPR036188">
    <property type="entry name" value="FAD/NAD-bd_sf"/>
</dbReference>
<keyword evidence="1" id="KW-0285">Flavoprotein</keyword>
<name>A0ABR9JGB1_9MICC</name>
<evidence type="ECO:0000313" key="5">
    <source>
        <dbReference type="EMBL" id="MBE1524944.1"/>
    </source>
</evidence>
<feature type="domain" description="FAD/NAD(P)-binding" evidence="4">
    <location>
        <begin position="10"/>
        <end position="289"/>
    </location>
</feature>
<dbReference type="InterPro" id="IPR050097">
    <property type="entry name" value="Ferredoxin-NADP_redctase_2"/>
</dbReference>
<dbReference type="PRINTS" id="PR00469">
    <property type="entry name" value="PNDRDTASEII"/>
</dbReference>
<evidence type="ECO:0000259" key="4">
    <source>
        <dbReference type="Pfam" id="PF07992"/>
    </source>
</evidence>
<keyword evidence="2" id="KW-0560">Oxidoreductase</keyword>
<dbReference type="RefSeq" id="WP_192595889.1">
    <property type="nucleotide sequence ID" value="NZ_BAAALJ010000023.1"/>
</dbReference>
<evidence type="ECO:0000256" key="3">
    <source>
        <dbReference type="ARBA" id="ARBA00048132"/>
    </source>
</evidence>
<dbReference type="PRINTS" id="PR00368">
    <property type="entry name" value="FADPNR"/>
</dbReference>
<comment type="catalytic activity">
    <reaction evidence="3">
        <text>[thioredoxin]-dithiol + NADP(+) = [thioredoxin]-disulfide + NADPH + H(+)</text>
        <dbReference type="Rhea" id="RHEA:20345"/>
        <dbReference type="Rhea" id="RHEA-COMP:10698"/>
        <dbReference type="Rhea" id="RHEA-COMP:10700"/>
        <dbReference type="ChEBI" id="CHEBI:15378"/>
        <dbReference type="ChEBI" id="CHEBI:29950"/>
        <dbReference type="ChEBI" id="CHEBI:50058"/>
        <dbReference type="ChEBI" id="CHEBI:57783"/>
        <dbReference type="ChEBI" id="CHEBI:58349"/>
        <dbReference type="EC" id="1.8.1.9"/>
    </reaction>
</comment>
<protein>
    <submittedName>
        <fullName evidence="5">Thioredoxin reductase</fullName>
    </submittedName>
</protein>
<dbReference type="Gene3D" id="3.50.50.60">
    <property type="entry name" value="FAD/NAD(P)-binding domain"/>
    <property type="match status" value="2"/>
</dbReference>
<sequence length="322" mass="34246">MSFSLPSEIDALVVGGGPAGLAAATWLGRYQRRTLVVDAGEHRNRFTDQVHGLLGRDPISPQDLLAEAHAGLEQYQQVVIHSGTVTAVDRTEDGRFRATVDGAPVFAERVVLATGVRDQLPAITGIEEHYGTDVYHCPACDGHEFRGGNVIALGAGEHVPAYAAELLEWAQAVCVVTDADEPVFDETQYETLSRHGIRVVDGVAQALIGPPGALEGLRLDDGTVVDADAVFFSYAHHPTNDLARHLGCELDQEGLIQVDGDQLTSVEGVYAVGDITPGIQLVPVAISQGVVAGVACATSLRENRTTHGPDPAPPVRRFTLDR</sequence>
<proteinExistence type="predicted"/>
<accession>A0ABR9JGB1</accession>
<dbReference type="EMBL" id="JADBED010000001">
    <property type="protein sequence ID" value="MBE1524944.1"/>
    <property type="molecule type" value="Genomic_DNA"/>
</dbReference>
<evidence type="ECO:0000256" key="1">
    <source>
        <dbReference type="ARBA" id="ARBA00022630"/>
    </source>
</evidence>
<organism evidence="5 6">
    <name type="scientific">Nesterenkonia lutea</name>
    <dbReference type="NCBI Taxonomy" id="272919"/>
    <lineage>
        <taxon>Bacteria</taxon>
        <taxon>Bacillati</taxon>
        <taxon>Actinomycetota</taxon>
        <taxon>Actinomycetes</taxon>
        <taxon>Micrococcales</taxon>
        <taxon>Micrococcaceae</taxon>
        <taxon>Nesterenkonia</taxon>
    </lineage>
</organism>
<dbReference type="PANTHER" id="PTHR48105">
    <property type="entry name" value="THIOREDOXIN REDUCTASE 1-RELATED-RELATED"/>
    <property type="match status" value="1"/>
</dbReference>
<gene>
    <name evidence="5" type="ORF">H4W27_002062</name>
</gene>
<dbReference type="InterPro" id="IPR023753">
    <property type="entry name" value="FAD/NAD-binding_dom"/>
</dbReference>
<evidence type="ECO:0000256" key="2">
    <source>
        <dbReference type="ARBA" id="ARBA00023002"/>
    </source>
</evidence>
<keyword evidence="6" id="KW-1185">Reference proteome</keyword>
<dbReference type="SUPFAM" id="SSF51905">
    <property type="entry name" value="FAD/NAD(P)-binding domain"/>
    <property type="match status" value="1"/>
</dbReference>
<dbReference type="Proteomes" id="UP000643525">
    <property type="component" value="Unassembled WGS sequence"/>
</dbReference>